<keyword evidence="1" id="KW-0677">Repeat</keyword>
<dbReference type="eggNOG" id="COG4932">
    <property type="taxonomic scope" value="Bacteria"/>
</dbReference>
<sequence length="494" mass="55313">MVKKILYTLALYSFLFYANSTPALAMDIYWRPANDNNTTYSQRPYATTNKVDIQVRVENAKTVEINSEEAIQIAGSDSDLWLLRDYLLKPGENTIKVKVEKYRYNGQNKKDSTETDDLRITVIDAPLSGSQRCFEAIGQSLPAFNKSVVLKVPKETAIVDHSNRSAWDQSVTILANSPQFNLNPDYIPLSPLYSIEAASPSYSLSNPGELTLKFDAAAGGTNNELITVLYALPSFQATSLQPSMLQRIGSYNLTTESITVPFSNTGFGHYMVVRTTKDFKDFYLRKTGGVDLEWARSYVVTLWSRGIMHPLATYQDGSPVPEEFFGLTNKSGQNELPVTRYEFISMLVNGFRLPFSPLSLQSHIFSDIQNLNIIEIQYIEAAVKAGWIPNTPTTDGKLLFHPGNPLTREQACVFMANAAGLPLKTPDQATSVLKTYFPNDYSSTYSWQRPHILACIQSGLITTTEQGYLEPNRTITRAEAARMVYTILQKTQKL</sequence>
<dbReference type="HOGENOM" id="CLU_541685_0_0_9"/>
<evidence type="ECO:0000313" key="4">
    <source>
        <dbReference type="EMBL" id="AGL01711.1"/>
    </source>
</evidence>
<evidence type="ECO:0000259" key="3">
    <source>
        <dbReference type="PROSITE" id="PS51272"/>
    </source>
</evidence>
<proteinExistence type="predicted"/>
<dbReference type="OrthoDB" id="9769314at2"/>
<keyword evidence="5" id="KW-1185">Reference proteome</keyword>
<dbReference type="EMBL" id="CP003273">
    <property type="protein sequence ID" value="AGL01711.1"/>
    <property type="molecule type" value="Genomic_DNA"/>
</dbReference>
<name>R4KPY2_9FIRM</name>
<protein>
    <submittedName>
        <fullName evidence="4">Putative S-layer protein</fullName>
    </submittedName>
</protein>
<feature type="domain" description="SLH" evidence="3">
    <location>
        <begin position="435"/>
        <end position="494"/>
    </location>
</feature>
<dbReference type="Pfam" id="PF00395">
    <property type="entry name" value="SLH"/>
    <property type="match status" value="1"/>
</dbReference>
<dbReference type="RefSeq" id="WP_006522150.1">
    <property type="nucleotide sequence ID" value="NC_021184.1"/>
</dbReference>
<dbReference type="InterPro" id="IPR001119">
    <property type="entry name" value="SLH_dom"/>
</dbReference>
<keyword evidence="2" id="KW-0732">Signal</keyword>
<gene>
    <name evidence="4" type="ORF">Desgi_2289</name>
</gene>
<evidence type="ECO:0000256" key="1">
    <source>
        <dbReference type="ARBA" id="ARBA00022737"/>
    </source>
</evidence>
<feature type="signal peptide" evidence="2">
    <location>
        <begin position="1"/>
        <end position="25"/>
    </location>
</feature>
<feature type="domain" description="SLH" evidence="3">
    <location>
        <begin position="362"/>
        <end position="429"/>
    </location>
</feature>
<organism evidence="4 5">
    <name type="scientific">Desulfoscipio gibsoniae DSM 7213</name>
    <dbReference type="NCBI Taxonomy" id="767817"/>
    <lineage>
        <taxon>Bacteria</taxon>
        <taxon>Bacillati</taxon>
        <taxon>Bacillota</taxon>
        <taxon>Clostridia</taxon>
        <taxon>Eubacteriales</taxon>
        <taxon>Desulfallaceae</taxon>
        <taxon>Desulfoscipio</taxon>
    </lineage>
</organism>
<evidence type="ECO:0000313" key="5">
    <source>
        <dbReference type="Proteomes" id="UP000013520"/>
    </source>
</evidence>
<accession>R4KPY2</accession>
<dbReference type="Proteomes" id="UP000013520">
    <property type="component" value="Chromosome"/>
</dbReference>
<reference evidence="4 5" key="1">
    <citation type="submission" date="2012-01" db="EMBL/GenBank/DDBJ databases">
        <title>Complete sequence of Desulfotomaculum gibsoniae DSM 7213.</title>
        <authorList>
            <consortium name="US DOE Joint Genome Institute"/>
            <person name="Lucas S."/>
            <person name="Han J."/>
            <person name="Lapidus A."/>
            <person name="Cheng J.-F."/>
            <person name="Goodwin L."/>
            <person name="Pitluck S."/>
            <person name="Peters L."/>
            <person name="Ovchinnikova G."/>
            <person name="Teshima H."/>
            <person name="Detter J.C."/>
            <person name="Han C."/>
            <person name="Tapia R."/>
            <person name="Land M."/>
            <person name="Hauser L."/>
            <person name="Kyrpides N."/>
            <person name="Ivanova N."/>
            <person name="Pagani I."/>
            <person name="Parshina S."/>
            <person name="Plugge C."/>
            <person name="Muyzer G."/>
            <person name="Kuever J."/>
            <person name="Ivanova A."/>
            <person name="Nazina T."/>
            <person name="Klenk H.-P."/>
            <person name="Brambilla E."/>
            <person name="Spring S."/>
            <person name="Stams A.F."/>
            <person name="Woyke T."/>
        </authorList>
    </citation>
    <scope>NUCLEOTIDE SEQUENCE [LARGE SCALE GENOMIC DNA]</scope>
    <source>
        <strain evidence="4 5">DSM 7213</strain>
    </source>
</reference>
<feature type="chain" id="PRO_5004367767" evidence="2">
    <location>
        <begin position="26"/>
        <end position="494"/>
    </location>
</feature>
<dbReference type="PROSITE" id="PS51272">
    <property type="entry name" value="SLH"/>
    <property type="match status" value="2"/>
</dbReference>
<dbReference type="AlphaFoldDB" id="R4KPY2"/>
<dbReference type="STRING" id="767817.Desgi_2289"/>
<dbReference type="KEGG" id="dgi:Desgi_2289"/>
<evidence type="ECO:0000256" key="2">
    <source>
        <dbReference type="SAM" id="SignalP"/>
    </source>
</evidence>